<dbReference type="InterPro" id="IPR050643">
    <property type="entry name" value="Periplasmic_pilus_chap"/>
</dbReference>
<keyword evidence="3" id="KW-0732">Signal</keyword>
<feature type="domain" description="Pili assembly chaperone N-terminal" evidence="6">
    <location>
        <begin position="22"/>
        <end position="146"/>
    </location>
</feature>
<dbReference type="GO" id="GO:0030288">
    <property type="term" value="C:outer membrane-bounded periplasmic space"/>
    <property type="evidence" value="ECO:0007669"/>
    <property type="project" value="InterPro"/>
</dbReference>
<comment type="subcellular location">
    <subcellularLocation>
        <location evidence="1">Periplasm</location>
    </subcellularLocation>
</comment>
<accession>A0A6P1V7X7</accession>
<dbReference type="Pfam" id="PF02753">
    <property type="entry name" value="PapD_C"/>
    <property type="match status" value="1"/>
</dbReference>
<keyword evidence="4" id="KW-0574">Periplasm</keyword>
<dbReference type="Proteomes" id="UP000464389">
    <property type="component" value="Plasmid unnamed3"/>
</dbReference>
<evidence type="ECO:0000256" key="3">
    <source>
        <dbReference type="ARBA" id="ARBA00022729"/>
    </source>
</evidence>
<evidence type="ECO:0000313" key="9">
    <source>
        <dbReference type="Proteomes" id="UP000464389"/>
    </source>
</evidence>
<evidence type="ECO:0000256" key="5">
    <source>
        <dbReference type="ARBA" id="ARBA00023186"/>
    </source>
</evidence>
<dbReference type="InterPro" id="IPR008962">
    <property type="entry name" value="PapD-like_sf"/>
</dbReference>
<dbReference type="InterPro" id="IPR001829">
    <property type="entry name" value="Pili_assmbl_chaperone_bac"/>
</dbReference>
<dbReference type="EMBL" id="CP048111">
    <property type="protein sequence ID" value="QHS50280.1"/>
    <property type="molecule type" value="Genomic_DNA"/>
</dbReference>
<geneLocation type="plasmid" evidence="8">
    <name>unnamed3</name>
</geneLocation>
<evidence type="ECO:0000256" key="2">
    <source>
        <dbReference type="ARBA" id="ARBA00007399"/>
    </source>
</evidence>
<dbReference type="GO" id="GO:0071555">
    <property type="term" value="P:cell wall organization"/>
    <property type="evidence" value="ECO:0007669"/>
    <property type="project" value="InterPro"/>
</dbReference>
<dbReference type="SUPFAM" id="SSF49354">
    <property type="entry name" value="PapD-like"/>
    <property type="match status" value="1"/>
</dbReference>
<dbReference type="InterPro" id="IPR016147">
    <property type="entry name" value="Pili_assmbl_chaperone_N"/>
</dbReference>
<evidence type="ECO:0000256" key="4">
    <source>
        <dbReference type="ARBA" id="ARBA00022764"/>
    </source>
</evidence>
<dbReference type="PANTHER" id="PTHR30251">
    <property type="entry name" value="PILUS ASSEMBLY CHAPERONE"/>
    <property type="match status" value="1"/>
</dbReference>
<dbReference type="Pfam" id="PF00345">
    <property type="entry name" value="PapD_N"/>
    <property type="match status" value="1"/>
</dbReference>
<gene>
    <name evidence="8" type="ORF">GW952_31995</name>
</gene>
<evidence type="ECO:0000259" key="6">
    <source>
        <dbReference type="Pfam" id="PF00345"/>
    </source>
</evidence>
<evidence type="ECO:0000259" key="7">
    <source>
        <dbReference type="Pfam" id="PF02753"/>
    </source>
</evidence>
<dbReference type="InterPro" id="IPR036316">
    <property type="entry name" value="Pili_assmbl_chap_C_dom_sf"/>
</dbReference>
<protein>
    <submittedName>
        <fullName evidence="8">Fimbria/pilus periplasmic chaperone</fullName>
    </submittedName>
</protein>
<evidence type="ECO:0000256" key="1">
    <source>
        <dbReference type="ARBA" id="ARBA00004418"/>
    </source>
</evidence>
<keyword evidence="5" id="KW-0143">Chaperone</keyword>
<dbReference type="PANTHER" id="PTHR30251:SF25">
    <property type="entry name" value="FIMBRIAE CHAPARONE"/>
    <property type="match status" value="1"/>
</dbReference>
<dbReference type="Gene3D" id="2.60.40.10">
    <property type="entry name" value="Immunoglobulins"/>
    <property type="match status" value="2"/>
</dbReference>
<dbReference type="SUPFAM" id="SSF49584">
    <property type="entry name" value="Periplasmic chaperone C-domain"/>
    <property type="match status" value="1"/>
</dbReference>
<sequence>MKYLTVFSFFFYLFSLQLNASVVMIGTRIIYKEGSRSVDVILKNQSGFPYVVQTWFDAGKMTSGPDASVRVPFIATPPVFRIQPGAGQVVKVTFTGGMALPQDRESVFYFNYLQVPPSNIDMNDAKNKMLVMVRNRVKIFYRPAALVSGQGRAFPDITVTSVSGNASGIKIQNNTPYFVTVSRVAIQDGQRALASESGMIDPSGSHIFSLPRAGSLKGKKVTVTVVNDQGARLNAEYSL</sequence>
<evidence type="ECO:0000313" key="8">
    <source>
        <dbReference type="EMBL" id="QHS50280.1"/>
    </source>
</evidence>
<dbReference type="InterPro" id="IPR016148">
    <property type="entry name" value="Pili_assmbl_chaperone_C"/>
</dbReference>
<reference evidence="8 9" key="1">
    <citation type="submission" date="2020-01" db="EMBL/GenBank/DDBJ databases">
        <title>Bactrocera dorsalis gut bacteria genome.</title>
        <authorList>
            <person name="Zhang H."/>
            <person name="Cai Z."/>
        </authorList>
    </citation>
    <scope>NUCLEOTIDE SEQUENCE [LARGE SCALE GENOMIC DNA]</scope>
    <source>
        <strain evidence="8 9">BD177</strain>
        <plasmid evidence="8 9">unnamed3</plasmid>
    </source>
</reference>
<comment type="similarity">
    <text evidence="2">Belongs to the periplasmic pilus chaperone family.</text>
</comment>
<dbReference type="AlphaFoldDB" id="A0A6P1V7X7"/>
<dbReference type="PRINTS" id="PR00969">
    <property type="entry name" value="CHAPERONPILI"/>
</dbReference>
<name>A0A6P1V7X7_9ENTR</name>
<organism evidence="8 9">
    <name type="scientific">Klebsiella michiganensis</name>
    <dbReference type="NCBI Taxonomy" id="1134687"/>
    <lineage>
        <taxon>Bacteria</taxon>
        <taxon>Pseudomonadati</taxon>
        <taxon>Pseudomonadota</taxon>
        <taxon>Gammaproteobacteria</taxon>
        <taxon>Enterobacterales</taxon>
        <taxon>Enterobacteriaceae</taxon>
        <taxon>Klebsiella/Raoultella group</taxon>
        <taxon>Klebsiella</taxon>
    </lineage>
</organism>
<dbReference type="InterPro" id="IPR013783">
    <property type="entry name" value="Ig-like_fold"/>
</dbReference>
<proteinExistence type="inferred from homology"/>
<keyword evidence="8" id="KW-0614">Plasmid</keyword>
<feature type="domain" description="Pili assembly chaperone C-terminal" evidence="7">
    <location>
        <begin position="171"/>
        <end position="232"/>
    </location>
</feature>